<reference evidence="2 3" key="1">
    <citation type="submission" date="2020-08" db="EMBL/GenBank/DDBJ databases">
        <title>Genome public.</title>
        <authorList>
            <person name="Liu C."/>
            <person name="Sun Q."/>
        </authorList>
    </citation>
    <scope>NUCLEOTIDE SEQUENCE [LARGE SCALE GENOMIC DNA]</scope>
    <source>
        <strain evidence="2 3">NSJ-37</strain>
    </source>
</reference>
<dbReference type="SUPFAM" id="SSF144052">
    <property type="entry name" value="Thermophilic metalloprotease-like"/>
    <property type="match status" value="1"/>
</dbReference>
<sequence length="695" mass="79856">MNIIYPKAEEEKSRYHERYELAAERVRGIKWETNGGGCVVPEQMRDYFAKVSSYLVQMMDTYEAVDTGSFYELSLEELQQRNRELYQDILPENYDTSYANPAYAAEKLGNEFGRYLCALYGELREILVYVFEKRLFFLVTGLELFIEIYDLMEDENCEPHEVRNAIYYYVSDYADMTIADRIEMMLDPEHCFARSLIETADLDDLRYLYYFGEYIGDNEIGTACHLGEMEEARIEEMASTYTEGYRNGFALYRIDLSCKKTVNIRYRLGFERMIRAAVRQFRRMGLETTMYRAVGNLIYRNGRGIKVGYSSGGANPQYDYDHRFDEALIFGKALADRKLAQQRCAYEEYREQAAAFAGPAVIEVFGEDPFVPVAKKESAAYTEKQRKQKLEYQSAASLLSNEFIPGDQVSFTIIAYPVPEIGRDYGEIFDETVRVNTLDSTQYGVIQQKLIDALDQGEYVTVTGRGDNRTSLTVALHPLEDPEHQTDFENCLADVNIPLGEVFTSPKLEGTHGTLHVTEVYLNELKYENLTLEIKDGTVTDYICTNFGTEQENKAYIEENLLFQHPTLPMGEFAIGTNTTAYAMGQKYGISHLLPILIAEKTGPHFAFGDTCFSHEEELVTYNPDGKQMMAKENRFSEMRHTEPSKAYFNCHTDVTIPYHELGDIIVHCRDGREIVLIQKGRFVLEGTEELNRVL</sequence>
<gene>
    <name evidence="2" type="ORF">H8704_07440</name>
</gene>
<protein>
    <submittedName>
        <fullName evidence="2">Aminopeptidase</fullName>
    </submittedName>
</protein>
<dbReference type="Proteomes" id="UP000606193">
    <property type="component" value="Unassembled WGS sequence"/>
</dbReference>
<dbReference type="PANTHER" id="PTHR34448">
    <property type="entry name" value="AMINOPEPTIDASE"/>
    <property type="match status" value="1"/>
</dbReference>
<organism evidence="2 3">
    <name type="scientific">Jutongia huaianensis</name>
    <dbReference type="NCBI Taxonomy" id="2763668"/>
    <lineage>
        <taxon>Bacteria</taxon>
        <taxon>Bacillati</taxon>
        <taxon>Bacillota</taxon>
        <taxon>Clostridia</taxon>
        <taxon>Lachnospirales</taxon>
        <taxon>Lachnospiraceae</taxon>
        <taxon>Jutongia</taxon>
    </lineage>
</organism>
<dbReference type="PANTHER" id="PTHR34448:SF3">
    <property type="entry name" value="AMINOPEPTIDASE AMPS"/>
    <property type="match status" value="1"/>
</dbReference>
<evidence type="ECO:0000256" key="1">
    <source>
        <dbReference type="ARBA" id="ARBA00022723"/>
    </source>
</evidence>
<keyword evidence="2" id="KW-0645">Protease</keyword>
<name>A0ABR7N1F7_9FIRM</name>
<keyword evidence="1" id="KW-0479">Metal-binding</keyword>
<dbReference type="RefSeq" id="WP_249297846.1">
    <property type="nucleotide sequence ID" value="NZ_JACRSX010000007.1"/>
</dbReference>
<accession>A0ABR7N1F7</accession>
<evidence type="ECO:0000313" key="3">
    <source>
        <dbReference type="Proteomes" id="UP000606193"/>
    </source>
</evidence>
<keyword evidence="2" id="KW-0378">Hydrolase</keyword>
<dbReference type="Pfam" id="PF02073">
    <property type="entry name" value="Peptidase_M29"/>
    <property type="match status" value="1"/>
</dbReference>
<evidence type="ECO:0000313" key="2">
    <source>
        <dbReference type="EMBL" id="MBC8562461.1"/>
    </source>
</evidence>
<proteinExistence type="predicted"/>
<dbReference type="InterPro" id="IPR052170">
    <property type="entry name" value="M29_Exopeptidase"/>
</dbReference>
<dbReference type="GO" id="GO:0004177">
    <property type="term" value="F:aminopeptidase activity"/>
    <property type="evidence" value="ECO:0007669"/>
    <property type="project" value="UniProtKB-KW"/>
</dbReference>
<dbReference type="InterPro" id="IPR000787">
    <property type="entry name" value="Peptidase_M29"/>
</dbReference>
<keyword evidence="2" id="KW-0031">Aminopeptidase</keyword>
<dbReference type="EMBL" id="JACRSX010000007">
    <property type="protein sequence ID" value="MBC8562461.1"/>
    <property type="molecule type" value="Genomic_DNA"/>
</dbReference>
<comment type="caution">
    <text evidence="2">The sequence shown here is derived from an EMBL/GenBank/DDBJ whole genome shotgun (WGS) entry which is preliminary data.</text>
</comment>
<keyword evidence="3" id="KW-1185">Reference proteome</keyword>